<organism evidence="2 3">
    <name type="scientific">Streptomyces glebosus</name>
    <dbReference type="NCBI Taxonomy" id="249580"/>
    <lineage>
        <taxon>Bacteria</taxon>
        <taxon>Bacillati</taxon>
        <taxon>Actinomycetota</taxon>
        <taxon>Actinomycetes</taxon>
        <taxon>Kitasatosporales</taxon>
        <taxon>Streptomycetaceae</taxon>
        <taxon>Streptomyces</taxon>
    </lineage>
</organism>
<feature type="transmembrane region" description="Helical" evidence="1">
    <location>
        <begin position="80"/>
        <end position="103"/>
    </location>
</feature>
<feature type="transmembrane region" description="Helical" evidence="1">
    <location>
        <begin position="201"/>
        <end position="227"/>
    </location>
</feature>
<accession>A0A640T101</accession>
<keyword evidence="3" id="KW-1185">Reference proteome</keyword>
<protein>
    <recommendedName>
        <fullName evidence="4">DUF3592 domain-containing protein</fullName>
    </recommendedName>
</protein>
<feature type="transmembrane region" description="Helical" evidence="1">
    <location>
        <begin position="403"/>
        <end position="421"/>
    </location>
</feature>
<comment type="caution">
    <text evidence="2">The sequence shown here is derived from an EMBL/GenBank/DDBJ whole genome shotgun (WGS) entry which is preliminary data.</text>
</comment>
<keyword evidence="1" id="KW-1133">Transmembrane helix</keyword>
<dbReference type="AlphaFoldDB" id="A0A640T101"/>
<dbReference type="EMBL" id="BLIO01000001">
    <property type="protein sequence ID" value="GFE16161.1"/>
    <property type="molecule type" value="Genomic_DNA"/>
</dbReference>
<keyword evidence="1" id="KW-0812">Transmembrane</keyword>
<evidence type="ECO:0008006" key="4">
    <source>
        <dbReference type="Google" id="ProtNLM"/>
    </source>
</evidence>
<keyword evidence="1" id="KW-0472">Membrane</keyword>
<sequence length="442" mass="47359">MTRARVINVWLAAAGVGVLAAVVRVLMQPSGALPRWDLLACLALVVAGLAGALVCLRGGPAPEAGRVGTSTYWWPDRNDGWIAAGLIVGFVPVGLFLYAALAFSPEAAQIIKAGGGIQTVSVQKVISSEYVRRKSSEPYEVVARVAVPFDAGARSEKAEFRSKQPVERGDLVWALYAPSSAELGVLVDSDRDVLEEKAGGSAHWVMVALVLFVTVVSLLWAVIAGGFRKASRGMRTPLKKGFCRSLPVTVKSVGVVMDSAADVEDVTTTRPKPRVKFEGYEWELLLDPVIDPPHLSREIKGSDAKLYWVQFAANRTGMREVRAMLVLDGQRCVQGFLRVSGETESPEGVPVPAAESLPEGDGLRAIRTYPVWDPKLHSEGLGWLVAAVVGLGAVVFGVGRWGAGILCLGACGCLLIARFAVNENRRQYLKSFLPSSEPETGQ</sequence>
<name>A0A640T101_9ACTN</name>
<dbReference type="Proteomes" id="UP000430079">
    <property type="component" value="Unassembled WGS sequence"/>
</dbReference>
<evidence type="ECO:0000313" key="3">
    <source>
        <dbReference type="Proteomes" id="UP000430079"/>
    </source>
</evidence>
<evidence type="ECO:0000313" key="2">
    <source>
        <dbReference type="EMBL" id="GFE16161.1"/>
    </source>
</evidence>
<gene>
    <name evidence="2" type="ORF">Sgleb_42080</name>
</gene>
<feature type="transmembrane region" description="Helical" evidence="1">
    <location>
        <begin position="38"/>
        <end position="60"/>
    </location>
</feature>
<feature type="transmembrane region" description="Helical" evidence="1">
    <location>
        <begin position="380"/>
        <end position="397"/>
    </location>
</feature>
<feature type="transmembrane region" description="Helical" evidence="1">
    <location>
        <begin position="6"/>
        <end position="26"/>
    </location>
</feature>
<proteinExistence type="predicted"/>
<evidence type="ECO:0000256" key="1">
    <source>
        <dbReference type="SAM" id="Phobius"/>
    </source>
</evidence>
<reference evidence="2 3" key="1">
    <citation type="submission" date="2019-12" db="EMBL/GenBank/DDBJ databases">
        <title>Whole genome shotgun sequence of Streptomyces hygroscopicus subsp. glebosus NBRC 13786.</title>
        <authorList>
            <person name="Ichikawa N."/>
            <person name="Kimura A."/>
            <person name="Kitahashi Y."/>
            <person name="Komaki H."/>
            <person name="Tamura T."/>
        </authorList>
    </citation>
    <scope>NUCLEOTIDE SEQUENCE [LARGE SCALE GENOMIC DNA]</scope>
    <source>
        <strain evidence="2 3">NBRC 13786</strain>
    </source>
</reference>